<dbReference type="InterPro" id="IPR050325">
    <property type="entry name" value="Prot/Nucl_acid_deglycase"/>
</dbReference>
<evidence type="ECO:0000256" key="3">
    <source>
        <dbReference type="ARBA" id="ARBA00038493"/>
    </source>
</evidence>
<dbReference type="PANTHER" id="PTHR48094">
    <property type="entry name" value="PROTEIN/NUCLEIC ACID DEGLYCASE DJ-1-RELATED"/>
    <property type="match status" value="1"/>
</dbReference>
<evidence type="ECO:0000313" key="5">
    <source>
        <dbReference type="EMBL" id="KYH13984.1"/>
    </source>
</evidence>
<reference evidence="5 6" key="1">
    <citation type="submission" date="2016-02" db="EMBL/GenBank/DDBJ databases">
        <title>Draft genome sequence of hydrocarbon degrading Staphylococcus saprophyticus Strain CNV2, isolated from crude-oil contaminated soil from Noonmati Oil Refinery, Guwahati, Assam, India.</title>
        <authorList>
            <person name="Mukherjee A."/>
            <person name="Chettri B."/>
            <person name="Langpoklakpam J."/>
            <person name="Singh A.K."/>
            <person name="Chattopadhyay D.J."/>
        </authorList>
    </citation>
    <scope>NUCLEOTIDE SEQUENCE [LARGE SCALE GENOMIC DNA]</scope>
    <source>
        <strain evidence="5 6">CNV2</strain>
    </source>
</reference>
<feature type="domain" description="DJ-1/PfpI" evidence="4">
    <location>
        <begin position="83"/>
        <end position="220"/>
    </location>
</feature>
<dbReference type="Gene3D" id="3.40.50.880">
    <property type="match status" value="1"/>
</dbReference>
<comment type="caution">
    <text evidence="5">The sequence shown here is derived from an EMBL/GenBank/DDBJ whole genome shotgun (WGS) entry which is preliminary data.</text>
</comment>
<dbReference type="RefSeq" id="WP_061854211.1">
    <property type="nucleotide sequence ID" value="NZ_JADIIQ010000002.1"/>
</dbReference>
<dbReference type="InterPro" id="IPR029062">
    <property type="entry name" value="Class_I_gatase-like"/>
</dbReference>
<dbReference type="AlphaFoldDB" id="A0A151A3J9"/>
<dbReference type="EMBL" id="LUGM01000002">
    <property type="protein sequence ID" value="KYH13984.1"/>
    <property type="molecule type" value="Genomic_DNA"/>
</dbReference>
<dbReference type="CDD" id="cd03141">
    <property type="entry name" value="GATase1_Hsp31_like"/>
    <property type="match status" value="1"/>
</dbReference>
<protein>
    <submittedName>
        <fullName evidence="5">Protease I</fullName>
    </submittedName>
</protein>
<name>A0A151A3J9_9STAP</name>
<evidence type="ECO:0000256" key="2">
    <source>
        <dbReference type="ARBA" id="ARBA00023239"/>
    </source>
</evidence>
<dbReference type="PANTHER" id="PTHR48094:SF11">
    <property type="entry name" value="GLUTATHIONE-INDEPENDENT GLYOXALASE HSP31-RELATED"/>
    <property type="match status" value="1"/>
</dbReference>
<dbReference type="GO" id="GO:0005737">
    <property type="term" value="C:cytoplasm"/>
    <property type="evidence" value="ECO:0007669"/>
    <property type="project" value="TreeGrafter"/>
</dbReference>
<accession>A0A151A3J9</accession>
<keyword evidence="2" id="KW-0456">Lyase</keyword>
<comment type="similarity">
    <text evidence="3">Belongs to the peptidase C56 family. HSP31-like subfamily.</text>
</comment>
<proteinExistence type="inferred from homology"/>
<dbReference type="GO" id="GO:0006508">
    <property type="term" value="P:proteolysis"/>
    <property type="evidence" value="ECO:0007669"/>
    <property type="project" value="UniProtKB-KW"/>
</dbReference>
<dbReference type="GO" id="GO:0008233">
    <property type="term" value="F:peptidase activity"/>
    <property type="evidence" value="ECO:0007669"/>
    <property type="project" value="UniProtKB-KW"/>
</dbReference>
<dbReference type="InterPro" id="IPR002818">
    <property type="entry name" value="DJ-1/PfpI"/>
</dbReference>
<evidence type="ECO:0000313" key="6">
    <source>
        <dbReference type="Proteomes" id="UP000075418"/>
    </source>
</evidence>
<keyword evidence="5" id="KW-0378">Hydrolase</keyword>
<organism evidence="5 6">
    <name type="scientific">Staphylococcus kloosii</name>
    <dbReference type="NCBI Taxonomy" id="29384"/>
    <lineage>
        <taxon>Bacteria</taxon>
        <taxon>Bacillati</taxon>
        <taxon>Bacillota</taxon>
        <taxon>Bacilli</taxon>
        <taxon>Bacillales</taxon>
        <taxon>Staphylococcaceae</taxon>
        <taxon>Staphylococcus</taxon>
    </lineage>
</organism>
<dbReference type="GO" id="GO:0019172">
    <property type="term" value="F:glyoxalase III activity"/>
    <property type="evidence" value="ECO:0007669"/>
    <property type="project" value="TreeGrafter"/>
</dbReference>
<dbReference type="SUPFAM" id="SSF52317">
    <property type="entry name" value="Class I glutamine amidotransferase-like"/>
    <property type="match status" value="1"/>
</dbReference>
<gene>
    <name evidence="5" type="ORF">A0131_04105</name>
</gene>
<dbReference type="Proteomes" id="UP000075418">
    <property type="component" value="Unassembled WGS sequence"/>
</dbReference>
<keyword evidence="1" id="KW-0346">Stress response</keyword>
<keyword evidence="5" id="KW-0645">Protease</keyword>
<dbReference type="GO" id="GO:0019243">
    <property type="term" value="P:methylglyoxal catabolic process to D-lactate via S-lactoyl-glutathione"/>
    <property type="evidence" value="ECO:0007669"/>
    <property type="project" value="TreeGrafter"/>
</dbReference>
<dbReference type="Pfam" id="PF01965">
    <property type="entry name" value="DJ-1_PfpI"/>
    <property type="match status" value="1"/>
</dbReference>
<evidence type="ECO:0000256" key="1">
    <source>
        <dbReference type="ARBA" id="ARBA00023016"/>
    </source>
</evidence>
<evidence type="ECO:0000259" key="4">
    <source>
        <dbReference type="Pfam" id="PF01965"/>
    </source>
</evidence>
<sequence length="229" mass="25873">MKKIMIVNTSSDFFGEHYKKTGLWLGELVHFYDYFNDSNHEIDLYNISGGNTPIDPVSLSPAMLDKTTKSYYKDANFMKLLKYAQPISEANPNDYDCIYFTGGHGVMYDFTDNQYIQAAVKRIYNNGGIVAAVCHGIAALVNVKNDNGRFFIDNRELTGFSNVEELLANRNKLVPYKLETKLKSRGAKYSKAKLPFRPYVKVSERLVTGQNPQSPKQVAQAVDAIWGLD</sequence>